<dbReference type="EMBL" id="MUAJ01000006">
    <property type="protein sequence ID" value="OOR12832.1"/>
    <property type="molecule type" value="Genomic_DNA"/>
</dbReference>
<evidence type="ECO:0000313" key="2">
    <source>
        <dbReference type="Proteomes" id="UP000190906"/>
    </source>
</evidence>
<comment type="caution">
    <text evidence="1">The sequence shown here is derived from an EMBL/GenBank/DDBJ whole genome shotgun (WGS) entry which is preliminary data.</text>
</comment>
<evidence type="ECO:0000313" key="1">
    <source>
        <dbReference type="EMBL" id="OOR12832.1"/>
    </source>
</evidence>
<organism evidence="1 2">
    <name type="scientific">Bacillus cereus</name>
    <dbReference type="NCBI Taxonomy" id="1396"/>
    <lineage>
        <taxon>Bacteria</taxon>
        <taxon>Bacillati</taxon>
        <taxon>Bacillota</taxon>
        <taxon>Bacilli</taxon>
        <taxon>Bacillales</taxon>
        <taxon>Bacillaceae</taxon>
        <taxon>Bacillus</taxon>
        <taxon>Bacillus cereus group</taxon>
    </lineage>
</organism>
<proteinExistence type="predicted"/>
<sequence length="88" mass="10697">MLMKWEFERFASDKQCIERALKKWKEWMDKKSTYSDELAVEGVMYVVNHIKLSDHQVSVIHDFFDEYLSLLKHGEQQAETFYKTIMRM</sequence>
<protein>
    <submittedName>
        <fullName evidence="1">Uncharacterized protein</fullName>
    </submittedName>
</protein>
<dbReference type="Proteomes" id="UP000190906">
    <property type="component" value="Unassembled WGS sequence"/>
</dbReference>
<dbReference type="RefSeq" id="WP_078204654.1">
    <property type="nucleotide sequence ID" value="NZ_MUAJ01000006.1"/>
</dbReference>
<dbReference type="AlphaFoldDB" id="A0A1S9TS82"/>
<name>A0A1S9TS82_BACCE</name>
<gene>
    <name evidence="1" type="ORF">BW897_09635</name>
</gene>
<accession>A0A1S9TS82</accession>
<reference evidence="1 2" key="1">
    <citation type="submission" date="2017-01" db="EMBL/GenBank/DDBJ databases">
        <title>Bacillus cereus isolates.</title>
        <authorList>
            <person name="Beno S.M."/>
        </authorList>
    </citation>
    <scope>NUCLEOTIDE SEQUENCE [LARGE SCALE GENOMIC DNA]</scope>
    <source>
        <strain evidence="1 2">FSL H8-0485</strain>
    </source>
</reference>